<evidence type="ECO:0000313" key="1">
    <source>
        <dbReference type="EMBL" id="WWP22392.1"/>
    </source>
</evidence>
<organism evidence="1 2">
    <name type="scientific">Paenibacillus amylolyticus</name>
    <dbReference type="NCBI Taxonomy" id="1451"/>
    <lineage>
        <taxon>Bacteria</taxon>
        <taxon>Bacillati</taxon>
        <taxon>Bacillota</taxon>
        <taxon>Bacilli</taxon>
        <taxon>Bacillales</taxon>
        <taxon>Paenibacillaceae</taxon>
        <taxon>Paenibacillus</taxon>
    </lineage>
</organism>
<dbReference type="GeneID" id="93475701"/>
<dbReference type="Gene3D" id="2.60.120.260">
    <property type="entry name" value="Galactose-binding domain-like"/>
    <property type="match status" value="2"/>
</dbReference>
<dbReference type="Proteomes" id="UP001364764">
    <property type="component" value="Chromosome"/>
</dbReference>
<dbReference type="AlphaFoldDB" id="A0ABD8AXT8"/>
<gene>
    <name evidence="1" type="ORF">V6668_09510</name>
</gene>
<evidence type="ECO:0000313" key="2">
    <source>
        <dbReference type="Proteomes" id="UP001364764"/>
    </source>
</evidence>
<accession>A0ABD8AXT8</accession>
<proteinExistence type="predicted"/>
<dbReference type="EMBL" id="CP145892">
    <property type="protein sequence ID" value="WWP22392.1"/>
    <property type="molecule type" value="Genomic_DNA"/>
</dbReference>
<evidence type="ECO:0008006" key="3">
    <source>
        <dbReference type="Google" id="ProtNLM"/>
    </source>
</evidence>
<reference evidence="1 2" key="1">
    <citation type="submission" date="2024-02" db="EMBL/GenBank/DDBJ databases">
        <title>Complete sequences of two Paenibacillus sp. strains and one Lysinibacillus strain isolated from the environment on STAA medium highlight biotechnological potential.</title>
        <authorList>
            <person name="Attere S.A."/>
            <person name="Piche L.C."/>
            <person name="Intertaglia L."/>
            <person name="Lami R."/>
            <person name="Charette S.J."/>
            <person name="Vincent A.T."/>
        </authorList>
    </citation>
    <scope>NUCLEOTIDE SEQUENCE [LARGE SCALE GENOMIC DNA]</scope>
    <source>
        <strain evidence="1 2">Y5S-7</strain>
    </source>
</reference>
<dbReference type="InterPro" id="IPR008979">
    <property type="entry name" value="Galactose-bd-like_sf"/>
</dbReference>
<dbReference type="SUPFAM" id="SSF49785">
    <property type="entry name" value="Galactose-binding domain-like"/>
    <property type="match status" value="2"/>
</dbReference>
<dbReference type="RefSeq" id="WP_338708254.1">
    <property type="nucleotide sequence ID" value="NZ_CP145892.1"/>
</dbReference>
<protein>
    <recommendedName>
        <fullName evidence="3">F5/8 type C domain-containing protein</fullName>
    </recommendedName>
</protein>
<name>A0ABD8AXT8_PAEAM</name>
<sequence>MVHVYYSENLIPKMTSYTAPSGLVKTSNNRDSTYVAWRAFDSAYEIANSWATSDNITSAWISYTFPTSKQVQMYSIRSYDQSFSPKSWTFEGSNDGVTWDILDTKINESVWGTGMSIRRVFTLSNNKSYTSYRVNISSVVSQKYIIVEEIEMFEVIYSNKILLSSGGKYYSVLNDGIQETTSIPKMTSNTTPEGEVLVSNTPNGSFTIGWESFDGGLTNGWGNNTLPTTMPKWIGYKFIKPKLIVKYRLYVTNTTYYPRNYEFQGSNDGVNYDTLHSIVGGASGVLDYVIPNRKSYIYYRLYITVLSNGVTLPCIYELQMFEMKPSYLVQMESETETDFLNRGVGDLNDFNQILKTKKNLKKGNTVLGSGKTFEHTVDMSKRRVDKITLG</sequence>